<dbReference type="AlphaFoldDB" id="A0A821XL46"/>
<feature type="region of interest" description="Disordered" evidence="1">
    <location>
        <begin position="1"/>
        <end position="28"/>
    </location>
</feature>
<sequence length="397" mass="44374">MSNARTHQYQSSGYYEKDTEEKKNKEKDKEGFEEYINSTISKFKDLSHRLLDITAHSALFILKFCLFIPKLTYVLRCSPLWNHSVFLSDLDNLLKTSLESILNVRFDTPSWNQASLPVRFGGLGVRKITSVALPAFLSSAHKSSSLVGKILRYYSTNYEIADLTDARNAWIASNPGLSLPSSVNFQRSWEDPLCKCEFKKLLGHIPITDRARLMAVGSREAGHWLNAYPSPNTGTLLDPESLRIAISLRLGVPICTPHKCPCGFEVSSLGHHGLHCQKSAGRFSRHAALNDIIRRSLASVNVPAILEPTGIARDDGKRPDGMSLIPWKMGRALVWDATCVDTFAPSHLLRTSKKAGAAAEQAEINKRHKYKSFLQLQFCSLWSRDSWAVGFKCTGAY</sequence>
<evidence type="ECO:0000313" key="3">
    <source>
        <dbReference type="Proteomes" id="UP000663880"/>
    </source>
</evidence>
<keyword evidence="3" id="KW-1185">Reference proteome</keyword>
<feature type="compositionally biased region" description="Polar residues" evidence="1">
    <location>
        <begin position="1"/>
        <end position="13"/>
    </location>
</feature>
<protein>
    <submittedName>
        <fullName evidence="2">Uncharacterized protein</fullName>
    </submittedName>
</protein>
<proteinExistence type="predicted"/>
<organism evidence="2 3">
    <name type="scientific">Pieris macdunnoughi</name>
    <dbReference type="NCBI Taxonomy" id="345717"/>
    <lineage>
        <taxon>Eukaryota</taxon>
        <taxon>Metazoa</taxon>
        <taxon>Ecdysozoa</taxon>
        <taxon>Arthropoda</taxon>
        <taxon>Hexapoda</taxon>
        <taxon>Insecta</taxon>
        <taxon>Pterygota</taxon>
        <taxon>Neoptera</taxon>
        <taxon>Endopterygota</taxon>
        <taxon>Lepidoptera</taxon>
        <taxon>Glossata</taxon>
        <taxon>Ditrysia</taxon>
        <taxon>Papilionoidea</taxon>
        <taxon>Pieridae</taxon>
        <taxon>Pierinae</taxon>
        <taxon>Pieris</taxon>
    </lineage>
</organism>
<gene>
    <name evidence="2" type="ORF">PMACD_LOCUS15192</name>
</gene>
<reference evidence="2" key="1">
    <citation type="submission" date="2021-02" db="EMBL/GenBank/DDBJ databases">
        <authorList>
            <person name="Steward A R."/>
        </authorList>
    </citation>
    <scope>NUCLEOTIDE SEQUENCE</scope>
</reference>
<evidence type="ECO:0000313" key="2">
    <source>
        <dbReference type="EMBL" id="CAF4946182.1"/>
    </source>
</evidence>
<dbReference type="EMBL" id="CAJOBZ010000070">
    <property type="protein sequence ID" value="CAF4946182.1"/>
    <property type="molecule type" value="Genomic_DNA"/>
</dbReference>
<name>A0A821XL46_9NEOP</name>
<accession>A0A821XL46</accession>
<evidence type="ECO:0000256" key="1">
    <source>
        <dbReference type="SAM" id="MobiDB-lite"/>
    </source>
</evidence>
<dbReference type="OrthoDB" id="7433202at2759"/>
<dbReference type="Proteomes" id="UP000663880">
    <property type="component" value="Unassembled WGS sequence"/>
</dbReference>
<comment type="caution">
    <text evidence="2">The sequence shown here is derived from an EMBL/GenBank/DDBJ whole genome shotgun (WGS) entry which is preliminary data.</text>
</comment>
<feature type="compositionally biased region" description="Basic and acidic residues" evidence="1">
    <location>
        <begin position="15"/>
        <end position="28"/>
    </location>
</feature>